<dbReference type="Pfam" id="PF09581">
    <property type="entry name" value="Spore_III_AF"/>
    <property type="match status" value="1"/>
</dbReference>
<protein>
    <submittedName>
        <fullName evidence="1">Stage III sporulation protein AF</fullName>
    </submittedName>
</protein>
<accession>A0A0A6SCM3</accession>
<name>A0A0A6SCM3_CLOBU</name>
<proteinExistence type="predicted"/>
<dbReference type="AlphaFoldDB" id="A0A0A6SCM3"/>
<evidence type="ECO:0000313" key="1">
    <source>
        <dbReference type="EMBL" id="PPV15957.1"/>
    </source>
</evidence>
<dbReference type="EMBL" id="LRDH01000096">
    <property type="protein sequence ID" value="PPV15957.1"/>
    <property type="molecule type" value="Genomic_DNA"/>
</dbReference>
<dbReference type="InterPro" id="IPR014245">
    <property type="entry name" value="Spore_III_AF"/>
</dbReference>
<dbReference type="Proteomes" id="UP000238081">
    <property type="component" value="Unassembled WGS sequence"/>
</dbReference>
<sequence length="198" mass="22630">MILEKLKALVATLTTVLIFISAVEILAPDKKMKKYISFVLGLILISTILNPIVEFITNGENSILQGIENYETVFSKNENKINTDGATSFESTRDSEDARKKAFISNFNKNCDSMLKNKFDNMTFKSEVDCDVDFNNVKINVKNLKIGIKDKNVRRIEKVEIGKEKKDTLRDEYKDVISYAASEFDISEDKIEVYMLEE</sequence>
<dbReference type="KEGG" id="cbut:ATN24_12040"/>
<organism evidence="1 2">
    <name type="scientific">Clostridium butyricum</name>
    <dbReference type="NCBI Taxonomy" id="1492"/>
    <lineage>
        <taxon>Bacteria</taxon>
        <taxon>Bacillati</taxon>
        <taxon>Bacillota</taxon>
        <taxon>Clostridia</taxon>
        <taxon>Eubacteriales</taxon>
        <taxon>Clostridiaceae</taxon>
        <taxon>Clostridium</taxon>
    </lineage>
</organism>
<gene>
    <name evidence="1" type="ORF">AWN73_02020</name>
</gene>
<reference evidence="1 2" key="1">
    <citation type="submission" date="2016-01" db="EMBL/GenBank/DDBJ databases">
        <title>Characterization of the Clostridium difficile lineages that are prevalent in Hong Kong and China.</title>
        <authorList>
            <person name="Kwok J.S.-L."/>
            <person name="Lam W.-Y."/>
            <person name="Ip M."/>
            <person name="Chan T.-F."/>
            <person name="Hawkey P.M."/>
            <person name="Tsui S.K.-W."/>
        </authorList>
    </citation>
    <scope>NUCLEOTIDE SEQUENCE [LARGE SCALE GENOMIC DNA]</scope>
    <source>
        <strain evidence="1 2">300064</strain>
    </source>
</reference>
<evidence type="ECO:0000313" key="2">
    <source>
        <dbReference type="Proteomes" id="UP000238081"/>
    </source>
</evidence>
<comment type="caution">
    <text evidence="1">The sequence shown here is derived from an EMBL/GenBank/DDBJ whole genome shotgun (WGS) entry which is preliminary data.</text>
</comment>